<organism evidence="1 2">
    <name type="scientific">Thiorhodovibrio winogradskyi</name>
    <dbReference type="NCBI Taxonomy" id="77007"/>
    <lineage>
        <taxon>Bacteria</taxon>
        <taxon>Pseudomonadati</taxon>
        <taxon>Pseudomonadota</taxon>
        <taxon>Gammaproteobacteria</taxon>
        <taxon>Chromatiales</taxon>
        <taxon>Chromatiaceae</taxon>
        <taxon>Thiorhodovibrio</taxon>
    </lineage>
</organism>
<name>A0ABZ0SB26_9GAMM</name>
<accession>A0ABZ0SB26</accession>
<sequence length="67" mass="7238">MARIEVTADCPARLAGFLEGVSWINDSAVSVLSVDDIACRAVLIDQELDDDHHWQLGPGALLFKTDG</sequence>
<protein>
    <submittedName>
        <fullName evidence="1">Uncharacterized protein</fullName>
    </submittedName>
</protein>
<proteinExistence type="predicted"/>
<gene>
    <name evidence="1" type="ORF">Thiowin_02541</name>
</gene>
<reference evidence="1 2" key="1">
    <citation type="journal article" date="2023" name="Microorganisms">
        <title>Thiorhodovibrio frisius and Trv. litoralis spp. nov., Two Novel Members from a Clade of Fastidious Purple Sulfur Bacteria That Exhibit Unique Red-Shifted Light-Harvesting Capabilities.</title>
        <authorList>
            <person name="Methner A."/>
            <person name="Kuzyk S.B."/>
            <person name="Petersen J."/>
            <person name="Bauer S."/>
            <person name="Brinkmann H."/>
            <person name="Sichau K."/>
            <person name="Wanner G."/>
            <person name="Wolf J."/>
            <person name="Neumann-Schaal M."/>
            <person name="Henke P."/>
            <person name="Tank M."/>
            <person name="Sproer C."/>
            <person name="Bunk B."/>
            <person name="Overmann J."/>
        </authorList>
    </citation>
    <scope>NUCLEOTIDE SEQUENCE [LARGE SCALE GENOMIC DNA]</scope>
    <source>
        <strain evidence="1 2">DSM 6702</strain>
    </source>
</reference>
<evidence type="ECO:0000313" key="1">
    <source>
        <dbReference type="EMBL" id="WPL17518.1"/>
    </source>
</evidence>
<keyword evidence="2" id="KW-1185">Reference proteome</keyword>
<evidence type="ECO:0000313" key="2">
    <source>
        <dbReference type="Proteomes" id="UP001432180"/>
    </source>
</evidence>
<dbReference type="EMBL" id="CP121472">
    <property type="protein sequence ID" value="WPL17518.1"/>
    <property type="molecule type" value="Genomic_DNA"/>
</dbReference>
<dbReference type="RefSeq" id="WP_328983327.1">
    <property type="nucleotide sequence ID" value="NZ_CP121472.1"/>
</dbReference>
<dbReference type="Proteomes" id="UP001432180">
    <property type="component" value="Chromosome"/>
</dbReference>